<dbReference type="GO" id="GO:0008728">
    <property type="term" value="F:GTP diphosphokinase activity"/>
    <property type="evidence" value="ECO:0007669"/>
    <property type="project" value="UniProtKB-EC"/>
</dbReference>
<feature type="domain" description="HD/PDEase" evidence="1">
    <location>
        <begin position="26"/>
        <end position="134"/>
    </location>
</feature>
<evidence type="ECO:0000259" key="1">
    <source>
        <dbReference type="SMART" id="SM00471"/>
    </source>
</evidence>
<accession>A0A345D998</accession>
<dbReference type="KEGG" id="hyf:DTO96_100652"/>
<evidence type="ECO:0000313" key="3">
    <source>
        <dbReference type="Proteomes" id="UP000252182"/>
    </source>
</evidence>
<dbReference type="EC" id="2.7.6.5" evidence="2"/>
<dbReference type="Gene3D" id="1.10.3210.10">
    <property type="entry name" value="Hypothetical protein af1432"/>
    <property type="match status" value="1"/>
</dbReference>
<dbReference type="GO" id="GO:0016301">
    <property type="term" value="F:kinase activity"/>
    <property type="evidence" value="ECO:0007669"/>
    <property type="project" value="UniProtKB-KW"/>
</dbReference>
<dbReference type="OrthoDB" id="9802385at2"/>
<dbReference type="Proteomes" id="UP000252182">
    <property type="component" value="Chromosome"/>
</dbReference>
<dbReference type="InterPro" id="IPR003607">
    <property type="entry name" value="HD/PDEase_dom"/>
</dbReference>
<name>A0A345D998_9BURK</name>
<keyword evidence="3" id="KW-1185">Reference proteome</keyword>
<proteinExistence type="predicted"/>
<keyword evidence="2" id="KW-0808">Transferase</keyword>
<dbReference type="EMBL" id="CP031124">
    <property type="protein sequence ID" value="AXF84936.1"/>
    <property type="molecule type" value="Genomic_DNA"/>
</dbReference>
<dbReference type="InterPro" id="IPR052194">
    <property type="entry name" value="MESH1"/>
</dbReference>
<evidence type="ECO:0000313" key="2">
    <source>
        <dbReference type="EMBL" id="AXF84936.1"/>
    </source>
</evidence>
<dbReference type="RefSeq" id="WP_114562187.1">
    <property type="nucleotide sequence ID" value="NZ_CP031124.1"/>
</dbReference>
<dbReference type="PANTHER" id="PTHR46246">
    <property type="entry name" value="GUANOSINE-3',5'-BIS(DIPHOSPHATE) 3'-PYROPHOSPHOHYDROLASE MESH1"/>
    <property type="match status" value="1"/>
</dbReference>
<protein>
    <submittedName>
        <fullName evidence="2">GTP pyrophosphokinase rsh</fullName>
        <ecNumber evidence="2">2.7.6.5</ecNumber>
    </submittedName>
</protein>
<reference evidence="3" key="1">
    <citation type="submission" date="2018-07" db="EMBL/GenBank/DDBJ databases">
        <authorList>
            <person name="Kim H."/>
        </authorList>
    </citation>
    <scope>NUCLEOTIDE SEQUENCE [LARGE SCALE GENOMIC DNA]</scope>
    <source>
        <strain evidence="3">F02</strain>
    </source>
</reference>
<dbReference type="SUPFAM" id="SSF109604">
    <property type="entry name" value="HD-domain/PDEase-like"/>
    <property type="match status" value="1"/>
</dbReference>
<dbReference type="PANTHER" id="PTHR46246:SF1">
    <property type="entry name" value="GUANOSINE-3',5'-BIS(DIPHOSPHATE) 3'-PYROPHOSPHOHYDROLASE MESH1"/>
    <property type="match status" value="1"/>
</dbReference>
<dbReference type="GO" id="GO:0008893">
    <property type="term" value="F:guanosine-3',5'-bis(diphosphate) 3'-diphosphatase activity"/>
    <property type="evidence" value="ECO:0007669"/>
    <property type="project" value="TreeGrafter"/>
</dbReference>
<gene>
    <name evidence="2" type="primary">rsh</name>
    <name evidence="2" type="ORF">DTO96_100652</name>
</gene>
<dbReference type="SMART" id="SM00471">
    <property type="entry name" value="HDc"/>
    <property type="match status" value="1"/>
</dbReference>
<dbReference type="Pfam" id="PF13328">
    <property type="entry name" value="HD_4"/>
    <property type="match status" value="1"/>
</dbReference>
<sequence length="181" mass="19973">MTFALILKAASFAAEKHKQQWRKDLDGSPYINHPLAVAAFLTEVGGVSDAHVICAALLHDTIEDTQTTVDELISQFGDAIARMVLEVSDDPAWPKAERKALQLAKTRTLSHEAHLIKLADKWCNVRDIMHAAPVCWNDAQQAEYVHWAAQVVDVARPANAAMALAFDALYAQFKLNKVRGS</sequence>
<keyword evidence="2" id="KW-0418">Kinase</keyword>
<organism evidence="2 3">
    <name type="scientific">Ephemeroptericola cinctiostellae</name>
    <dbReference type="NCBI Taxonomy" id="2268024"/>
    <lineage>
        <taxon>Bacteria</taxon>
        <taxon>Pseudomonadati</taxon>
        <taxon>Pseudomonadota</taxon>
        <taxon>Betaproteobacteria</taxon>
        <taxon>Burkholderiales</taxon>
        <taxon>Burkholderiaceae</taxon>
        <taxon>Ephemeroptericola</taxon>
    </lineage>
</organism>
<dbReference type="AlphaFoldDB" id="A0A345D998"/>